<dbReference type="RefSeq" id="WP_013707695.1">
    <property type="nucleotide sequence ID" value="NC_015388.1"/>
</dbReference>
<dbReference type="HOGENOM" id="CLU_1802996_0_0_7"/>
<dbReference type="Proteomes" id="UP000000483">
    <property type="component" value="Chromosome"/>
</dbReference>
<accession>F2NE18</accession>
<reference evidence="4" key="2">
    <citation type="submission" date="2011-03" db="EMBL/GenBank/DDBJ databases">
        <title>The complete genome of Desulfobacca acetoxidans DSM 11109.</title>
        <authorList>
            <consortium name="US DOE Joint Genome Institute (JGI-PGF)"/>
            <person name="Lucas S."/>
            <person name="Copeland A."/>
            <person name="Lapidus A."/>
            <person name="Bruce D."/>
            <person name="Goodwin L."/>
            <person name="Pitluck S."/>
            <person name="Peters L."/>
            <person name="Kyrpides N."/>
            <person name="Mavromatis K."/>
            <person name="Ivanova N."/>
            <person name="Ovchinnikova G."/>
            <person name="Teshima H."/>
            <person name="Detter J.C."/>
            <person name="Han C."/>
            <person name="Land M."/>
            <person name="Hauser L."/>
            <person name="Markowitz V."/>
            <person name="Cheng J.-F."/>
            <person name="Hugenholtz P."/>
            <person name="Woyke T."/>
            <person name="Wu D."/>
            <person name="Spring S."/>
            <person name="Schueler E."/>
            <person name="Brambilla E."/>
            <person name="Klenk H.-P."/>
            <person name="Eisen J.A."/>
        </authorList>
    </citation>
    <scope>NUCLEOTIDE SEQUENCE [LARGE SCALE GENOMIC DNA]</scope>
    <source>
        <strain evidence="4">ATCC 700848 / DSM 11109 / ASRB2</strain>
    </source>
</reference>
<keyword evidence="1" id="KW-0812">Transmembrane</keyword>
<evidence type="ECO:0000313" key="4">
    <source>
        <dbReference type="Proteomes" id="UP000000483"/>
    </source>
</evidence>
<keyword evidence="1" id="KW-0472">Membrane</keyword>
<dbReference type="AlphaFoldDB" id="F2NE18"/>
<dbReference type="KEGG" id="dao:Desac_2773"/>
<dbReference type="STRING" id="880072.Desac_2773"/>
<evidence type="ECO:0000313" key="3">
    <source>
        <dbReference type="EMBL" id="AEB10586.1"/>
    </source>
</evidence>
<evidence type="ECO:0000256" key="1">
    <source>
        <dbReference type="SAM" id="Phobius"/>
    </source>
</evidence>
<feature type="domain" description="Putative zinc-finger" evidence="2">
    <location>
        <begin position="3"/>
        <end position="37"/>
    </location>
</feature>
<feature type="transmembrane region" description="Helical" evidence="1">
    <location>
        <begin position="76"/>
        <end position="93"/>
    </location>
</feature>
<evidence type="ECO:0000259" key="2">
    <source>
        <dbReference type="Pfam" id="PF13490"/>
    </source>
</evidence>
<keyword evidence="1" id="KW-1133">Transmembrane helix</keyword>
<proteinExistence type="predicted"/>
<reference evidence="3 4" key="1">
    <citation type="journal article" date="2011" name="Stand. Genomic Sci.">
        <title>Complete genome sequence of the acetate-degrading sulfate reducer Desulfobacca acetoxidans type strain (ASRB2).</title>
        <authorList>
            <person name="Goker M."/>
            <person name="Teshima H."/>
            <person name="Lapidus A."/>
            <person name="Nolan M."/>
            <person name="Lucas S."/>
            <person name="Hammon N."/>
            <person name="Deshpande S."/>
            <person name="Cheng J.F."/>
            <person name="Tapia R."/>
            <person name="Han C."/>
            <person name="Goodwin L."/>
            <person name="Pitluck S."/>
            <person name="Huntemann M."/>
            <person name="Liolios K."/>
            <person name="Ivanova N."/>
            <person name="Pagani I."/>
            <person name="Mavromatis K."/>
            <person name="Ovchinikova G."/>
            <person name="Pati A."/>
            <person name="Chen A."/>
            <person name="Palaniappan K."/>
            <person name="Land M."/>
            <person name="Hauser L."/>
            <person name="Brambilla E.M."/>
            <person name="Rohde M."/>
            <person name="Spring S."/>
            <person name="Detter J.C."/>
            <person name="Woyke T."/>
            <person name="Bristow J."/>
            <person name="Eisen J.A."/>
            <person name="Markowitz V."/>
            <person name="Hugenholtz P."/>
            <person name="Kyrpides N.C."/>
            <person name="Klenk H.P."/>
        </authorList>
    </citation>
    <scope>NUCLEOTIDE SEQUENCE [LARGE SCALE GENOMIC DNA]</scope>
    <source>
        <strain evidence="4">ATCC 700848 / DSM 11109 / ASRB2</strain>
    </source>
</reference>
<keyword evidence="4" id="KW-1185">Reference proteome</keyword>
<dbReference type="EMBL" id="CP002629">
    <property type="protein sequence ID" value="AEB10586.1"/>
    <property type="molecule type" value="Genomic_DNA"/>
</dbReference>
<organism evidence="3 4">
    <name type="scientific">Desulfobacca acetoxidans (strain ATCC 700848 / DSM 11109 / ASRB2)</name>
    <dbReference type="NCBI Taxonomy" id="880072"/>
    <lineage>
        <taxon>Bacteria</taxon>
        <taxon>Pseudomonadati</taxon>
        <taxon>Thermodesulfobacteriota</taxon>
        <taxon>Desulfobaccia</taxon>
        <taxon>Desulfobaccales</taxon>
        <taxon>Desulfobaccaceae</taxon>
        <taxon>Desulfobacca</taxon>
    </lineage>
</organism>
<dbReference type="eggNOG" id="COG5662">
    <property type="taxonomic scope" value="Bacteria"/>
</dbReference>
<dbReference type="InterPro" id="IPR027383">
    <property type="entry name" value="Znf_put"/>
</dbReference>
<protein>
    <recommendedName>
        <fullName evidence="2">Putative zinc-finger domain-containing protein</fullName>
    </recommendedName>
</protein>
<dbReference type="Gene3D" id="1.10.10.1320">
    <property type="entry name" value="Anti-sigma factor, zinc-finger domain"/>
    <property type="match status" value="1"/>
</dbReference>
<name>F2NE18_DESAR</name>
<gene>
    <name evidence="3" type="ordered locus">Desac_2773</name>
</gene>
<dbReference type="Pfam" id="PF13490">
    <property type="entry name" value="zf-HC2"/>
    <property type="match status" value="1"/>
</dbReference>
<dbReference type="OrthoDB" id="5422042at2"/>
<dbReference type="InterPro" id="IPR041916">
    <property type="entry name" value="Anti_sigma_zinc_sf"/>
</dbReference>
<sequence>MDCQKIQDYFSAYLDGELSESQRDSVSSHLAVCSQCRREYEAWCRLWEALAAEQVRAPADLADRVLTRLPSRCRSWWPSLALAASLVVGIFLGSQLGMSLHEVANPQGLNGSQVAWEEELEAIPSQSLGAMLASYDPDNGNSL</sequence>